<protein>
    <submittedName>
        <fullName evidence="2">Uncharacterized protein</fullName>
    </submittedName>
</protein>
<feature type="compositionally biased region" description="Gly residues" evidence="1">
    <location>
        <begin position="159"/>
        <end position="170"/>
    </location>
</feature>
<dbReference type="Proteomes" id="UP000800038">
    <property type="component" value="Unassembled WGS sequence"/>
</dbReference>
<feature type="compositionally biased region" description="Low complexity" evidence="1">
    <location>
        <begin position="113"/>
        <end position="135"/>
    </location>
</feature>
<feature type="region of interest" description="Disordered" evidence="1">
    <location>
        <begin position="32"/>
        <end position="226"/>
    </location>
</feature>
<evidence type="ECO:0000313" key="3">
    <source>
        <dbReference type="Proteomes" id="UP000800038"/>
    </source>
</evidence>
<dbReference type="EMBL" id="ML976019">
    <property type="protein sequence ID" value="KAF1944140.1"/>
    <property type="molecule type" value="Genomic_DNA"/>
</dbReference>
<gene>
    <name evidence="2" type="ORF">EJ02DRAFT_442875</name>
</gene>
<feature type="compositionally biased region" description="Gly residues" evidence="1">
    <location>
        <begin position="179"/>
        <end position="193"/>
    </location>
</feature>
<evidence type="ECO:0000256" key="1">
    <source>
        <dbReference type="SAM" id="MobiDB-lite"/>
    </source>
</evidence>
<reference evidence="2" key="1">
    <citation type="journal article" date="2020" name="Stud. Mycol.">
        <title>101 Dothideomycetes genomes: a test case for predicting lifestyles and emergence of pathogens.</title>
        <authorList>
            <person name="Haridas S."/>
            <person name="Albert R."/>
            <person name="Binder M."/>
            <person name="Bloem J."/>
            <person name="Labutti K."/>
            <person name="Salamov A."/>
            <person name="Andreopoulos B."/>
            <person name="Baker S."/>
            <person name="Barry K."/>
            <person name="Bills G."/>
            <person name="Bluhm B."/>
            <person name="Cannon C."/>
            <person name="Castanera R."/>
            <person name="Culley D."/>
            <person name="Daum C."/>
            <person name="Ezra D."/>
            <person name="Gonzalez J."/>
            <person name="Henrissat B."/>
            <person name="Kuo A."/>
            <person name="Liang C."/>
            <person name="Lipzen A."/>
            <person name="Lutzoni F."/>
            <person name="Magnuson J."/>
            <person name="Mondo S."/>
            <person name="Nolan M."/>
            <person name="Ohm R."/>
            <person name="Pangilinan J."/>
            <person name="Park H.-J."/>
            <person name="Ramirez L."/>
            <person name="Alfaro M."/>
            <person name="Sun H."/>
            <person name="Tritt A."/>
            <person name="Yoshinaga Y."/>
            <person name="Zwiers L.-H."/>
            <person name="Turgeon B."/>
            <person name="Goodwin S."/>
            <person name="Spatafora J."/>
            <person name="Crous P."/>
            <person name="Grigoriev I."/>
        </authorList>
    </citation>
    <scope>NUCLEOTIDE SEQUENCE</scope>
    <source>
        <strain evidence="2">CBS 161.51</strain>
    </source>
</reference>
<feature type="region of interest" description="Disordered" evidence="1">
    <location>
        <begin position="308"/>
        <end position="335"/>
    </location>
</feature>
<proteinExistence type="predicted"/>
<sequence length="335" mass="35766">MVPRHMCPSLGAIRRSLIADIASTSKCSARALHGSARRLEEQPSDDSPAQPPSARKARSANAFQQIASLQNRRIVPGALGKGSFPSGQTARRNPRSPRTQADEYGFIPEDSPADAQPAARPRLARNAASPAFARGPAPPPGQMVRAPSTLRISRTPVGGNMGGPGLGGGPNLRARDRGGAGAGSGKQRGGPGNSRGDRGPKKRDKKQSGGGARQATSITEISPADEMSDAMIQQLLRLQRKEWDRVPYEPKYAQGSFAASELIHAGRELFKGESPPVKVWGPLERRIGVVGMFGAEAHLKIRRVADGDEKPFGQEPEEDEVYEVQSVEKQEVAVQ</sequence>
<dbReference type="OrthoDB" id="3797824at2759"/>
<name>A0A6A5SW72_9PLEO</name>
<evidence type="ECO:0000313" key="2">
    <source>
        <dbReference type="EMBL" id="KAF1944140.1"/>
    </source>
</evidence>
<accession>A0A6A5SW72</accession>
<organism evidence="2 3">
    <name type="scientific">Clathrospora elynae</name>
    <dbReference type="NCBI Taxonomy" id="706981"/>
    <lineage>
        <taxon>Eukaryota</taxon>
        <taxon>Fungi</taxon>
        <taxon>Dikarya</taxon>
        <taxon>Ascomycota</taxon>
        <taxon>Pezizomycotina</taxon>
        <taxon>Dothideomycetes</taxon>
        <taxon>Pleosporomycetidae</taxon>
        <taxon>Pleosporales</taxon>
        <taxon>Diademaceae</taxon>
        <taxon>Clathrospora</taxon>
    </lineage>
</organism>
<feature type="compositionally biased region" description="Polar residues" evidence="1">
    <location>
        <begin position="85"/>
        <end position="99"/>
    </location>
</feature>
<keyword evidence="3" id="KW-1185">Reference proteome</keyword>
<feature type="compositionally biased region" description="Low complexity" evidence="1">
    <location>
        <begin position="45"/>
        <end position="54"/>
    </location>
</feature>
<feature type="compositionally biased region" description="Polar residues" evidence="1">
    <location>
        <begin position="61"/>
        <end position="71"/>
    </location>
</feature>
<dbReference type="AlphaFoldDB" id="A0A6A5SW72"/>
<feature type="compositionally biased region" description="Basic and acidic residues" evidence="1">
    <location>
        <begin position="326"/>
        <end position="335"/>
    </location>
</feature>